<feature type="region of interest" description="Disordered" evidence="7">
    <location>
        <begin position="1"/>
        <end position="40"/>
    </location>
</feature>
<dbReference type="Pfam" id="PF04777">
    <property type="entry name" value="Evr1_Alr"/>
    <property type="match status" value="1"/>
</dbReference>
<proteinExistence type="predicted"/>
<reference evidence="9" key="1">
    <citation type="journal article" date="2020" name="Nature">
        <title>Giant virus diversity and host interactions through global metagenomics.</title>
        <authorList>
            <person name="Schulz F."/>
            <person name="Roux S."/>
            <person name="Paez-Espino D."/>
            <person name="Jungbluth S."/>
            <person name="Walsh D.A."/>
            <person name="Denef V.J."/>
            <person name="McMahon K.D."/>
            <person name="Konstantinidis K.T."/>
            <person name="Eloe-Fadrosh E.A."/>
            <person name="Kyrpides N.C."/>
            <person name="Woyke T."/>
        </authorList>
    </citation>
    <scope>NUCLEOTIDE SEQUENCE</scope>
    <source>
        <strain evidence="9">GVMAG-M-3300024252-29</strain>
    </source>
</reference>
<keyword evidence="4" id="KW-0274">FAD</keyword>
<evidence type="ECO:0000256" key="4">
    <source>
        <dbReference type="ARBA" id="ARBA00022827"/>
    </source>
</evidence>
<evidence type="ECO:0000259" key="8">
    <source>
        <dbReference type="PROSITE" id="PS51324"/>
    </source>
</evidence>
<comment type="cofactor">
    <cofactor evidence="1">
        <name>FAD</name>
        <dbReference type="ChEBI" id="CHEBI:57692"/>
    </cofactor>
</comment>
<accession>A0A6C0IKU6</accession>
<evidence type="ECO:0000256" key="1">
    <source>
        <dbReference type="ARBA" id="ARBA00001974"/>
    </source>
</evidence>
<feature type="domain" description="ERV/ALR sulfhydryl oxidase" evidence="8">
    <location>
        <begin position="64"/>
        <end position="168"/>
    </location>
</feature>
<dbReference type="PANTHER" id="PTHR12645">
    <property type="entry name" value="ALR/ERV"/>
    <property type="match status" value="1"/>
</dbReference>
<dbReference type="AlphaFoldDB" id="A0A6C0IKU6"/>
<keyword evidence="5" id="KW-0560">Oxidoreductase</keyword>
<evidence type="ECO:0000313" key="9">
    <source>
        <dbReference type="EMBL" id="QHT93439.1"/>
    </source>
</evidence>
<sequence length="246" mass="29010">MKYLGNGGKSRKTQKKNRKVTKKMNKRSSKKTRKTRKQDETLMCKVEMNKEHGLYSEKEFNSGDGMLTAVWGPSLWHTLHTISFNYPVNPTTEDKKRYQKFVCNLRYVLPCKYCRINLRKNFKSLPPTMEVMKSRETFSKYIYDLHELVNKMLNKKSNLSYCDVKTRYEHFRARCTDDKNKIWKIGKIKKTIKNHKKREKEKGCTTPLYSGEKSKCIIKIVPQSVSGSSFQMDKKCEKKFIGEAEN</sequence>
<evidence type="ECO:0000256" key="3">
    <source>
        <dbReference type="ARBA" id="ARBA00022630"/>
    </source>
</evidence>
<dbReference type="GO" id="GO:0005739">
    <property type="term" value="C:mitochondrion"/>
    <property type="evidence" value="ECO:0007669"/>
    <property type="project" value="TreeGrafter"/>
</dbReference>
<feature type="compositionally biased region" description="Basic residues" evidence="7">
    <location>
        <begin position="9"/>
        <end position="36"/>
    </location>
</feature>
<evidence type="ECO:0000256" key="2">
    <source>
        <dbReference type="ARBA" id="ARBA00012512"/>
    </source>
</evidence>
<dbReference type="Gene3D" id="1.20.120.310">
    <property type="entry name" value="ERV/ALR sulfhydryl oxidase domain"/>
    <property type="match status" value="1"/>
</dbReference>
<dbReference type="GO" id="GO:0016971">
    <property type="term" value="F:flavin-dependent sulfhydryl oxidase activity"/>
    <property type="evidence" value="ECO:0007669"/>
    <property type="project" value="InterPro"/>
</dbReference>
<evidence type="ECO:0000256" key="6">
    <source>
        <dbReference type="ARBA" id="ARBA00023157"/>
    </source>
</evidence>
<dbReference type="GO" id="GO:0050660">
    <property type="term" value="F:flavin adenine dinucleotide binding"/>
    <property type="evidence" value="ECO:0007669"/>
    <property type="project" value="TreeGrafter"/>
</dbReference>
<dbReference type="EMBL" id="MN740207">
    <property type="protein sequence ID" value="QHT93439.1"/>
    <property type="molecule type" value="Genomic_DNA"/>
</dbReference>
<protein>
    <recommendedName>
        <fullName evidence="2">thiol oxidase</fullName>
        <ecNumber evidence="2">1.8.3.2</ecNumber>
    </recommendedName>
</protein>
<dbReference type="SUPFAM" id="SSF69000">
    <property type="entry name" value="FAD-dependent thiol oxidase"/>
    <property type="match status" value="1"/>
</dbReference>
<dbReference type="PANTHER" id="PTHR12645:SF0">
    <property type="entry name" value="FAD-LINKED SULFHYDRYL OXIDASE ALR"/>
    <property type="match status" value="1"/>
</dbReference>
<keyword evidence="3" id="KW-0285">Flavoprotein</keyword>
<dbReference type="EC" id="1.8.3.2" evidence="2"/>
<keyword evidence="6" id="KW-1015">Disulfide bond</keyword>
<dbReference type="PROSITE" id="PS51324">
    <property type="entry name" value="ERV_ALR"/>
    <property type="match status" value="1"/>
</dbReference>
<dbReference type="InterPro" id="IPR017905">
    <property type="entry name" value="ERV/ALR_sulphydryl_oxidase"/>
</dbReference>
<dbReference type="InterPro" id="IPR036774">
    <property type="entry name" value="ERV/ALR_sulphydryl_oxid_sf"/>
</dbReference>
<evidence type="ECO:0000256" key="7">
    <source>
        <dbReference type="SAM" id="MobiDB-lite"/>
    </source>
</evidence>
<dbReference type="InterPro" id="IPR039799">
    <property type="entry name" value="ALR/ERV"/>
</dbReference>
<organism evidence="9">
    <name type="scientific">viral metagenome</name>
    <dbReference type="NCBI Taxonomy" id="1070528"/>
    <lineage>
        <taxon>unclassified sequences</taxon>
        <taxon>metagenomes</taxon>
        <taxon>organismal metagenomes</taxon>
    </lineage>
</organism>
<name>A0A6C0IKU6_9ZZZZ</name>
<evidence type="ECO:0000256" key="5">
    <source>
        <dbReference type="ARBA" id="ARBA00023002"/>
    </source>
</evidence>